<dbReference type="AlphaFoldDB" id="A0A4C1YJA2"/>
<evidence type="ECO:0000256" key="1">
    <source>
        <dbReference type="SAM" id="MobiDB-lite"/>
    </source>
</evidence>
<sequence>MGQVKAHKTPAAIVHGESARDERGRAPAPPSRDLIIDRGRPLPGPAGRLIAACYNRYPTTLASRASAAGGVRSVTGVLLTRHGGTERSVPVRLMGGCRLRVVRSVMDGGEVKQPAPCLRWRVMPVALDAGSASVTAVTSSLRIVPDQRVGLKIRFCGEPIRFRVQTTVRRLTTRDRDETRGAATAGANAPTIGEPGDAACLVTLWESRKRHISVRRDWLRACRVMFSVGFRRRYYEEMDYSDCLARLPLSFSSGHRSSEWEPCHTTSGLRMDGELSKFAARAASKPSAAPLALPQRRRPPQRRTAHGREASSMSHEDAARRNRHYSTVNYHNTFPGVLSPRSIISP</sequence>
<name>A0A4C1YJA2_EUMVA</name>
<feature type="compositionally biased region" description="Low complexity" evidence="1">
    <location>
        <begin position="284"/>
        <end position="294"/>
    </location>
</feature>
<evidence type="ECO:0000313" key="2">
    <source>
        <dbReference type="EMBL" id="GBP74415.1"/>
    </source>
</evidence>
<feature type="region of interest" description="Disordered" evidence="1">
    <location>
        <begin position="1"/>
        <end position="40"/>
    </location>
</feature>
<evidence type="ECO:0000313" key="3">
    <source>
        <dbReference type="Proteomes" id="UP000299102"/>
    </source>
</evidence>
<feature type="region of interest" description="Disordered" evidence="1">
    <location>
        <begin position="284"/>
        <end position="321"/>
    </location>
</feature>
<feature type="compositionally biased region" description="Basic and acidic residues" evidence="1">
    <location>
        <begin position="306"/>
        <end position="320"/>
    </location>
</feature>
<dbReference type="Proteomes" id="UP000299102">
    <property type="component" value="Unassembled WGS sequence"/>
</dbReference>
<protein>
    <submittedName>
        <fullName evidence="2">Uncharacterized protein</fullName>
    </submittedName>
</protein>
<dbReference type="EMBL" id="BGZK01001207">
    <property type="protein sequence ID" value="GBP74415.1"/>
    <property type="molecule type" value="Genomic_DNA"/>
</dbReference>
<comment type="caution">
    <text evidence="2">The sequence shown here is derived from an EMBL/GenBank/DDBJ whole genome shotgun (WGS) entry which is preliminary data.</text>
</comment>
<gene>
    <name evidence="2" type="ORF">EVAR_60565_1</name>
</gene>
<proteinExistence type="predicted"/>
<reference evidence="2 3" key="1">
    <citation type="journal article" date="2019" name="Commun. Biol.">
        <title>The bagworm genome reveals a unique fibroin gene that provides high tensile strength.</title>
        <authorList>
            <person name="Kono N."/>
            <person name="Nakamura H."/>
            <person name="Ohtoshi R."/>
            <person name="Tomita M."/>
            <person name="Numata K."/>
            <person name="Arakawa K."/>
        </authorList>
    </citation>
    <scope>NUCLEOTIDE SEQUENCE [LARGE SCALE GENOMIC DNA]</scope>
</reference>
<organism evidence="2 3">
    <name type="scientific">Eumeta variegata</name>
    <name type="common">Bagworm moth</name>
    <name type="synonym">Eumeta japonica</name>
    <dbReference type="NCBI Taxonomy" id="151549"/>
    <lineage>
        <taxon>Eukaryota</taxon>
        <taxon>Metazoa</taxon>
        <taxon>Ecdysozoa</taxon>
        <taxon>Arthropoda</taxon>
        <taxon>Hexapoda</taxon>
        <taxon>Insecta</taxon>
        <taxon>Pterygota</taxon>
        <taxon>Neoptera</taxon>
        <taxon>Endopterygota</taxon>
        <taxon>Lepidoptera</taxon>
        <taxon>Glossata</taxon>
        <taxon>Ditrysia</taxon>
        <taxon>Tineoidea</taxon>
        <taxon>Psychidae</taxon>
        <taxon>Oiketicinae</taxon>
        <taxon>Eumeta</taxon>
    </lineage>
</organism>
<feature type="compositionally biased region" description="Basic residues" evidence="1">
    <location>
        <begin position="295"/>
        <end position="305"/>
    </location>
</feature>
<keyword evidence="3" id="KW-1185">Reference proteome</keyword>
<accession>A0A4C1YJA2</accession>